<dbReference type="Gene3D" id="3.30.450.40">
    <property type="match status" value="1"/>
</dbReference>
<organism evidence="2 3">
    <name type="scientific">Acuticoccus sediminis</name>
    <dbReference type="NCBI Taxonomy" id="2184697"/>
    <lineage>
        <taxon>Bacteria</taxon>
        <taxon>Pseudomonadati</taxon>
        <taxon>Pseudomonadota</taxon>
        <taxon>Alphaproteobacteria</taxon>
        <taxon>Hyphomicrobiales</taxon>
        <taxon>Amorphaceae</taxon>
        <taxon>Acuticoccus</taxon>
    </lineage>
</organism>
<evidence type="ECO:0000313" key="3">
    <source>
        <dbReference type="Proteomes" id="UP000249590"/>
    </source>
</evidence>
<dbReference type="SUPFAM" id="SSF55781">
    <property type="entry name" value="GAF domain-like"/>
    <property type="match status" value="1"/>
</dbReference>
<name>A0A8B2NHA6_9HYPH</name>
<dbReference type="InterPro" id="IPR029016">
    <property type="entry name" value="GAF-like_dom_sf"/>
</dbReference>
<evidence type="ECO:0008006" key="4">
    <source>
        <dbReference type="Google" id="ProtNLM"/>
    </source>
</evidence>
<proteinExistence type="predicted"/>
<evidence type="ECO:0000313" key="2">
    <source>
        <dbReference type="EMBL" id="RAH96712.1"/>
    </source>
</evidence>
<evidence type="ECO:0000256" key="1">
    <source>
        <dbReference type="SAM" id="MobiDB-lite"/>
    </source>
</evidence>
<dbReference type="Proteomes" id="UP000249590">
    <property type="component" value="Unassembled WGS sequence"/>
</dbReference>
<dbReference type="EMBL" id="QHHQ01000011">
    <property type="protein sequence ID" value="RAH96712.1"/>
    <property type="molecule type" value="Genomic_DNA"/>
</dbReference>
<feature type="region of interest" description="Disordered" evidence="1">
    <location>
        <begin position="168"/>
        <end position="229"/>
    </location>
</feature>
<comment type="caution">
    <text evidence="2">The sequence shown here is derived from an EMBL/GenBank/DDBJ whole genome shotgun (WGS) entry which is preliminary data.</text>
</comment>
<feature type="compositionally biased region" description="Low complexity" evidence="1">
    <location>
        <begin position="178"/>
        <end position="193"/>
    </location>
</feature>
<sequence>MDTRFGLGFCAELEEAPLDACYPEGSAFLDGGDPALERGIALLGQPLIHQEQTIGILYLESAPGRTVFTRQCVSLMSMPALRATVSFECALLVEALRETNSWMVRGQRIGRMGSHRWNTRTLLSRGSRECYRILDLDLNVNPVPFEAFRGRIHPDDLAMVTRGIEGAVRSRSPFSQRSTGSSTGTAPSSTSSPWGVDIGPSGDQRAATTCPFVTSLPNDRPRAVEVQSG</sequence>
<dbReference type="Gene3D" id="3.30.450.20">
    <property type="entry name" value="PAS domain"/>
    <property type="match status" value="1"/>
</dbReference>
<dbReference type="AlphaFoldDB" id="A0A8B2NHA6"/>
<keyword evidence="3" id="KW-1185">Reference proteome</keyword>
<gene>
    <name evidence="2" type="ORF">DLJ53_31100</name>
</gene>
<protein>
    <recommendedName>
        <fullName evidence="4">GAF domain-containing protein</fullName>
    </recommendedName>
</protein>
<reference evidence="2 3" key="1">
    <citation type="submission" date="2018-05" db="EMBL/GenBank/DDBJ databases">
        <title>Acuticoccus sediminis sp. nov., isolated from deep-sea sediment of Indian Ocean.</title>
        <authorList>
            <person name="Liu X."/>
            <person name="Lai Q."/>
            <person name="Du Y."/>
            <person name="Sun F."/>
            <person name="Zhang X."/>
            <person name="Wang S."/>
            <person name="Shao Z."/>
        </authorList>
    </citation>
    <scope>NUCLEOTIDE SEQUENCE [LARGE SCALE GENOMIC DNA]</scope>
    <source>
        <strain evidence="2 3">PTG4-2</strain>
    </source>
</reference>
<accession>A0A8B2NHA6</accession>